<sequence length="242" mass="27296">MASSSKLPQKRKQPDSNNILLKLSADERKLYELIESRKNVGIWTADMKRETGLPQTIVTKVLKSLQNKNLIKDVVNIHNKAKKIFMASKYEPSKEISGGLWYTPEGNLDILFINTLKDQCLRYVDRVKVATVETIWGFMKDLEVNEQKLFTVQPTTQQITEILDMLVLDKGLEVLKSSGTGDFARVAPGKVCYRRLKSHEDQTGALASIPCGVCPRISECTPDGIISPITCVYFNKWLGIDF</sequence>
<dbReference type="GO" id="GO:0005654">
    <property type="term" value="C:nucleoplasm"/>
    <property type="evidence" value="ECO:0007669"/>
    <property type="project" value="UniProtKB-ARBA"/>
</dbReference>
<dbReference type="Pfam" id="PF05158">
    <property type="entry name" value="RNA_pol_Rpc34"/>
    <property type="match status" value="2"/>
</dbReference>
<dbReference type="InterPro" id="IPR036390">
    <property type="entry name" value="WH_DNA-bd_sf"/>
</dbReference>
<evidence type="ECO:0000313" key="8">
    <source>
        <dbReference type="Proteomes" id="UP001140949"/>
    </source>
</evidence>
<keyword evidence="8" id="KW-1185">Reference proteome</keyword>
<reference evidence="7" key="1">
    <citation type="journal article" date="2023" name="GigaByte">
        <title>Genome assembly of the bearded iris, Iris pallida Lam.</title>
        <authorList>
            <person name="Bruccoleri R.E."/>
            <person name="Oakeley E.J."/>
            <person name="Faust A.M.E."/>
            <person name="Altorfer M."/>
            <person name="Dessus-Babus S."/>
            <person name="Burckhardt D."/>
            <person name="Oertli M."/>
            <person name="Naumann U."/>
            <person name="Petersen F."/>
            <person name="Wong J."/>
        </authorList>
    </citation>
    <scope>NUCLEOTIDE SEQUENCE</scope>
    <source>
        <strain evidence="7">GSM-AAB239-AS_SAM_17_03QT</strain>
    </source>
</reference>
<accession>A0AAX6I4M2</accession>
<organism evidence="7 8">
    <name type="scientific">Iris pallida</name>
    <name type="common">Sweet iris</name>
    <dbReference type="NCBI Taxonomy" id="29817"/>
    <lineage>
        <taxon>Eukaryota</taxon>
        <taxon>Viridiplantae</taxon>
        <taxon>Streptophyta</taxon>
        <taxon>Embryophyta</taxon>
        <taxon>Tracheophyta</taxon>
        <taxon>Spermatophyta</taxon>
        <taxon>Magnoliopsida</taxon>
        <taxon>Liliopsida</taxon>
        <taxon>Asparagales</taxon>
        <taxon>Iridaceae</taxon>
        <taxon>Iridoideae</taxon>
        <taxon>Irideae</taxon>
        <taxon>Iris</taxon>
    </lineage>
</organism>
<protein>
    <submittedName>
        <fullName evidence="7">DNA-directed RNA polymerase III subunit RPC6</fullName>
    </submittedName>
</protein>
<dbReference type="GO" id="GO:0005737">
    <property type="term" value="C:cytoplasm"/>
    <property type="evidence" value="ECO:0007669"/>
    <property type="project" value="UniProtKB-ARBA"/>
</dbReference>
<keyword evidence="5" id="KW-0539">Nucleus</keyword>
<dbReference type="InterPro" id="IPR016049">
    <property type="entry name" value="RNA_pol_Rpc34-like"/>
</dbReference>
<name>A0AAX6I4M2_IRIPA</name>
<evidence type="ECO:0000313" key="7">
    <source>
        <dbReference type="EMBL" id="KAJ6847863.1"/>
    </source>
</evidence>
<dbReference type="AlphaFoldDB" id="A0AAX6I4M2"/>
<dbReference type="Proteomes" id="UP001140949">
    <property type="component" value="Unassembled WGS sequence"/>
</dbReference>
<dbReference type="SUPFAM" id="SSF46785">
    <property type="entry name" value="Winged helix' DNA-binding domain"/>
    <property type="match status" value="1"/>
</dbReference>
<dbReference type="PANTHER" id="PTHR12780">
    <property type="entry name" value="RNA POLYMERASE III DNA DIRECTED , 39KD SUBUNIT-RELATED"/>
    <property type="match status" value="1"/>
</dbReference>
<dbReference type="GO" id="GO:0005666">
    <property type="term" value="C:RNA polymerase III complex"/>
    <property type="evidence" value="ECO:0007669"/>
    <property type="project" value="InterPro"/>
</dbReference>
<dbReference type="FunFam" id="1.10.10.10:FF:000116">
    <property type="entry name" value="DNA-directed RNA polymerase III subunit RPC6"/>
    <property type="match status" value="1"/>
</dbReference>
<comment type="caution">
    <text evidence="7">The sequence shown here is derived from an EMBL/GenBank/DDBJ whole genome shotgun (WGS) entry which is preliminary data.</text>
</comment>
<dbReference type="EMBL" id="JANAVB010004800">
    <property type="protein sequence ID" value="KAJ6847863.1"/>
    <property type="molecule type" value="Genomic_DNA"/>
</dbReference>
<dbReference type="GO" id="GO:0006383">
    <property type="term" value="P:transcription by RNA polymerase III"/>
    <property type="evidence" value="ECO:0007669"/>
    <property type="project" value="InterPro"/>
</dbReference>
<dbReference type="InterPro" id="IPR036388">
    <property type="entry name" value="WH-like_DNA-bd_sf"/>
</dbReference>
<keyword evidence="4" id="KW-0804">Transcription</keyword>
<comment type="similarity">
    <text evidence="2">Belongs to the eukaryotic RPC34/RPC39 RNA polymerase subunit family.</text>
</comment>
<dbReference type="InterPro" id="IPR007832">
    <property type="entry name" value="RNA_pol_Rpc34"/>
</dbReference>
<gene>
    <name evidence="7" type="ORF">M6B38_115415</name>
    <name evidence="6" type="ORF">M6B38_276480</name>
</gene>
<dbReference type="EMBL" id="JANAVB010004998">
    <property type="protein sequence ID" value="KAJ6847726.1"/>
    <property type="molecule type" value="Genomic_DNA"/>
</dbReference>
<comment type="subcellular location">
    <subcellularLocation>
        <location evidence="1">Nucleus</location>
    </subcellularLocation>
</comment>
<evidence type="ECO:0000256" key="5">
    <source>
        <dbReference type="ARBA" id="ARBA00023242"/>
    </source>
</evidence>
<reference evidence="7" key="2">
    <citation type="submission" date="2023-04" db="EMBL/GenBank/DDBJ databases">
        <authorList>
            <person name="Bruccoleri R.E."/>
            <person name="Oakeley E.J."/>
            <person name="Faust A.-M."/>
            <person name="Dessus-Babus S."/>
            <person name="Altorfer M."/>
            <person name="Burckhardt D."/>
            <person name="Oertli M."/>
            <person name="Naumann U."/>
            <person name="Petersen F."/>
            <person name="Wong J."/>
        </authorList>
    </citation>
    <scope>NUCLEOTIDE SEQUENCE</scope>
    <source>
        <strain evidence="7">GSM-AAB239-AS_SAM_17_03QT</strain>
        <tissue evidence="7">Leaf</tissue>
    </source>
</reference>
<evidence type="ECO:0000256" key="4">
    <source>
        <dbReference type="ARBA" id="ARBA00023163"/>
    </source>
</evidence>
<evidence type="ECO:0000313" key="6">
    <source>
        <dbReference type="EMBL" id="KAJ6847726.1"/>
    </source>
</evidence>
<evidence type="ECO:0000256" key="2">
    <source>
        <dbReference type="ARBA" id="ARBA00011038"/>
    </source>
</evidence>
<proteinExistence type="inferred from homology"/>
<keyword evidence="3 7" id="KW-0240">DNA-directed RNA polymerase</keyword>
<evidence type="ECO:0000256" key="1">
    <source>
        <dbReference type="ARBA" id="ARBA00004123"/>
    </source>
</evidence>
<evidence type="ECO:0000256" key="3">
    <source>
        <dbReference type="ARBA" id="ARBA00022478"/>
    </source>
</evidence>
<dbReference type="Gene3D" id="1.10.10.10">
    <property type="entry name" value="Winged helix-like DNA-binding domain superfamily/Winged helix DNA-binding domain"/>
    <property type="match status" value="1"/>
</dbReference>